<evidence type="ECO:0000313" key="7">
    <source>
        <dbReference type="EMBL" id="HIK00650.1"/>
    </source>
</evidence>
<evidence type="ECO:0000256" key="4">
    <source>
        <dbReference type="ARBA" id="ARBA00022840"/>
    </source>
</evidence>
<keyword evidence="3" id="KW-0547">Nucleotide-binding</keyword>
<dbReference type="PROSITE" id="PS50893">
    <property type="entry name" value="ABC_TRANSPORTER_2"/>
    <property type="match status" value="1"/>
</dbReference>
<dbReference type="Pfam" id="PF13732">
    <property type="entry name" value="DrrA1-3_C"/>
    <property type="match status" value="1"/>
</dbReference>
<name>A0A832X691_9ARCH</name>
<dbReference type="Proteomes" id="UP000646946">
    <property type="component" value="Unassembled WGS sequence"/>
</dbReference>
<dbReference type="GO" id="GO:0043215">
    <property type="term" value="P:daunorubicin transport"/>
    <property type="evidence" value="ECO:0007669"/>
    <property type="project" value="InterPro"/>
</dbReference>
<dbReference type="InterPro" id="IPR003593">
    <property type="entry name" value="AAA+_ATPase"/>
</dbReference>
<feature type="domain" description="ABC transporter" evidence="6">
    <location>
        <begin position="5"/>
        <end position="236"/>
    </location>
</feature>
<comment type="similarity">
    <text evidence="5">Belongs to the ABC transporter superfamily. Drug exporter-1 (DrugE1) (TC 3.A.1.105) family.</text>
</comment>
<evidence type="ECO:0000256" key="2">
    <source>
        <dbReference type="ARBA" id="ARBA00022448"/>
    </source>
</evidence>
<dbReference type="GO" id="GO:0016887">
    <property type="term" value="F:ATP hydrolysis activity"/>
    <property type="evidence" value="ECO:0007669"/>
    <property type="project" value="InterPro"/>
</dbReference>
<evidence type="ECO:0000313" key="8">
    <source>
        <dbReference type="Proteomes" id="UP000646946"/>
    </source>
</evidence>
<accession>A0A832X691</accession>
<dbReference type="GO" id="GO:0005886">
    <property type="term" value="C:plasma membrane"/>
    <property type="evidence" value="ECO:0007669"/>
    <property type="project" value="UniProtKB-SubCell"/>
</dbReference>
<dbReference type="InterPro" id="IPR005894">
    <property type="entry name" value="DrrA"/>
</dbReference>
<dbReference type="GO" id="GO:1900753">
    <property type="term" value="P:doxorubicin transport"/>
    <property type="evidence" value="ECO:0007669"/>
    <property type="project" value="InterPro"/>
</dbReference>
<dbReference type="GO" id="GO:0005524">
    <property type="term" value="F:ATP binding"/>
    <property type="evidence" value="ECO:0007669"/>
    <property type="project" value="UniProtKB-KW"/>
</dbReference>
<protein>
    <submittedName>
        <fullName evidence="7">ATP-binding cassette domain-containing protein</fullName>
    </submittedName>
</protein>
<dbReference type="PANTHER" id="PTHR43582:SF2">
    <property type="entry name" value="LINEARMYCIN RESISTANCE ATP-BINDING PROTEIN LNRL"/>
    <property type="match status" value="1"/>
</dbReference>
<sequence>MKYAIETKNLTKKFENLVAVDNLKIKVKSGEIFGLLGPNGAGKTTTLLMLTTLLKPTSGTATVNGYDILKYPEKVRSSIGMVFQEPSSDDLLTARENLYMHAMMYHVPKELRAERISEALQLADLEDRADDLIKKYSGGMRRRIELVRGILHQPKVLFLDEPTLGLDVQTREHMWEYIERLTEEKKITIVMTTHYMEEADRLCDRLAIIDFGKISALGSPEELKKKIRGEIVKLKVSNPNIQALKKLRFIKNIEQKDSELLLTVSNAEQNLQKILRVVGKVESVSLHTPTLDDVFMHYTGHEIREQEAEGGFSERIMQASSRR</sequence>
<organism evidence="7 8">
    <name type="scientific">Candidatus Naiadarchaeum limnaeum</name>
    <dbReference type="NCBI Taxonomy" id="2756139"/>
    <lineage>
        <taxon>Archaea</taxon>
        <taxon>Candidatus Undinarchaeota</taxon>
        <taxon>Candidatus Undinarchaeia</taxon>
        <taxon>Candidatus Naiadarchaeales</taxon>
        <taxon>Candidatus Naiadarchaeaceae</taxon>
        <taxon>Candidatus Naiadarchaeum</taxon>
    </lineage>
</organism>
<dbReference type="NCBIfam" id="TIGR01188">
    <property type="entry name" value="drrA"/>
    <property type="match status" value="1"/>
</dbReference>
<dbReference type="SMART" id="SM00382">
    <property type="entry name" value="AAA"/>
    <property type="match status" value="1"/>
</dbReference>
<evidence type="ECO:0000259" key="6">
    <source>
        <dbReference type="PROSITE" id="PS50893"/>
    </source>
</evidence>
<dbReference type="Gene3D" id="3.40.50.300">
    <property type="entry name" value="P-loop containing nucleotide triphosphate hydrolases"/>
    <property type="match status" value="1"/>
</dbReference>
<evidence type="ECO:0000256" key="3">
    <source>
        <dbReference type="ARBA" id="ARBA00022741"/>
    </source>
</evidence>
<dbReference type="AlphaFoldDB" id="A0A832X691"/>
<comment type="caution">
    <text evidence="7">The sequence shown here is derived from an EMBL/GenBank/DDBJ whole genome shotgun (WGS) entry which is preliminary data.</text>
</comment>
<keyword evidence="2" id="KW-0813">Transport</keyword>
<dbReference type="EMBL" id="DVAB01000032">
    <property type="protein sequence ID" value="HIK00650.1"/>
    <property type="molecule type" value="Genomic_DNA"/>
</dbReference>
<dbReference type="InterPro" id="IPR025302">
    <property type="entry name" value="DrrA1/2-like_C"/>
</dbReference>
<comment type="subcellular location">
    <subcellularLocation>
        <location evidence="1">Cell membrane</location>
        <topology evidence="1">Peripheral membrane protein</topology>
        <orientation evidence="1">Cytoplasmic side</orientation>
    </subcellularLocation>
</comment>
<dbReference type="InterPro" id="IPR003439">
    <property type="entry name" value="ABC_transporter-like_ATP-bd"/>
</dbReference>
<evidence type="ECO:0000256" key="1">
    <source>
        <dbReference type="ARBA" id="ARBA00004413"/>
    </source>
</evidence>
<dbReference type="PROSITE" id="PS00211">
    <property type="entry name" value="ABC_TRANSPORTER_1"/>
    <property type="match status" value="1"/>
</dbReference>
<gene>
    <name evidence="7" type="ORF">H1016_03865</name>
</gene>
<reference evidence="7 8" key="1">
    <citation type="journal article" name="Nat. Commun.">
        <title>Undinarchaeota illuminate DPANN phylogeny and the impact of gene transfer on archaeal evolution.</title>
        <authorList>
            <person name="Dombrowski N."/>
            <person name="Williams T.A."/>
            <person name="Sun J."/>
            <person name="Woodcroft B.J."/>
            <person name="Lee J.H."/>
            <person name="Minh B.Q."/>
            <person name="Rinke C."/>
            <person name="Spang A."/>
        </authorList>
    </citation>
    <scope>NUCLEOTIDE SEQUENCE [LARGE SCALE GENOMIC DNA]</scope>
    <source>
        <strain evidence="7">MAG_bin1129</strain>
    </source>
</reference>
<dbReference type="SUPFAM" id="SSF52540">
    <property type="entry name" value="P-loop containing nucleoside triphosphate hydrolases"/>
    <property type="match status" value="1"/>
</dbReference>
<dbReference type="InterPro" id="IPR017871">
    <property type="entry name" value="ABC_transporter-like_CS"/>
</dbReference>
<dbReference type="Pfam" id="PF00005">
    <property type="entry name" value="ABC_tran"/>
    <property type="match status" value="1"/>
</dbReference>
<evidence type="ECO:0000256" key="5">
    <source>
        <dbReference type="ARBA" id="ARBA00049985"/>
    </source>
</evidence>
<keyword evidence="8" id="KW-1185">Reference proteome</keyword>
<dbReference type="InterPro" id="IPR027417">
    <property type="entry name" value="P-loop_NTPase"/>
</dbReference>
<dbReference type="PANTHER" id="PTHR43582">
    <property type="entry name" value="LINEARMYCIN RESISTANCE ATP-BINDING PROTEIN LNRL"/>
    <property type="match status" value="1"/>
</dbReference>
<proteinExistence type="inferred from homology"/>
<keyword evidence="4 7" id="KW-0067">ATP-binding</keyword>